<dbReference type="Gene3D" id="3.50.50.100">
    <property type="match status" value="1"/>
</dbReference>
<dbReference type="Pfam" id="PF07992">
    <property type="entry name" value="Pyr_redox_2"/>
    <property type="match status" value="1"/>
</dbReference>
<keyword evidence="4" id="KW-0560">Oxidoreductase</keyword>
<evidence type="ECO:0000256" key="1">
    <source>
        <dbReference type="ARBA" id="ARBA00006442"/>
    </source>
</evidence>
<evidence type="ECO:0000256" key="2">
    <source>
        <dbReference type="ARBA" id="ARBA00022630"/>
    </source>
</evidence>
<dbReference type="PRINTS" id="PR00368">
    <property type="entry name" value="FADPNR"/>
</dbReference>
<dbReference type="SUPFAM" id="SSF51905">
    <property type="entry name" value="FAD/NAD(P)-binding domain"/>
    <property type="match status" value="1"/>
</dbReference>
<keyword evidence="3" id="KW-0274">FAD</keyword>
<keyword evidence="2" id="KW-0285">Flavoprotein</keyword>
<evidence type="ECO:0000256" key="4">
    <source>
        <dbReference type="ARBA" id="ARBA00023002"/>
    </source>
</evidence>
<dbReference type="Proteomes" id="UP000198976">
    <property type="component" value="Chromosome I"/>
</dbReference>
<dbReference type="PANTHER" id="PTHR43735">
    <property type="entry name" value="APOPTOSIS-INDUCING FACTOR 1"/>
    <property type="match status" value="1"/>
</dbReference>
<gene>
    <name evidence="6" type="ORF">SAMN04489714_1019</name>
</gene>
<evidence type="ECO:0000256" key="3">
    <source>
        <dbReference type="ARBA" id="ARBA00022827"/>
    </source>
</evidence>
<feature type="domain" description="FAD/NAD(P)-binding" evidence="5">
    <location>
        <begin position="3"/>
        <end position="290"/>
    </location>
</feature>
<dbReference type="PANTHER" id="PTHR43735:SF3">
    <property type="entry name" value="FERROPTOSIS SUPPRESSOR PROTEIN 1"/>
    <property type="match status" value="1"/>
</dbReference>
<evidence type="ECO:0000313" key="6">
    <source>
        <dbReference type="EMBL" id="SDT93330.1"/>
    </source>
</evidence>
<sequence>MTKVVVVGGGYGGVTVAKGLDPVADVILIEQKDQFVHHAAALRAAVDEVWEHAIFMPYSNLLKNGQVIQGVVSSVTGTTVHVFGHDPIEADYVILASGSTYPFPAKYSSSKATVAKARLEQLHDALTSAGSVMLVGGGTVGIEMTGELASAFPDLEIILVESGDSILSTPGYTQELRDAITEQLDELGVRVVTGSPLAYLPPIQAGQLGRFSVQTHNGDQIEADIWFQCYGATANSGYLAGTEYEELLHPNGTIRVDPTLQVKGHSNVYAIGDITDVRESKRADAARQQARVVIANITHQLEGGEPDISYQPTKEWVILPLGPSMGASQLIDADGNMRILGAEQTAEIKGTDLMVSVIRSQLNLP</sequence>
<accession>A0ABY0V787</accession>
<comment type="similarity">
    <text evidence="1">Belongs to the FAD-dependent oxidoreductase family.</text>
</comment>
<evidence type="ECO:0000259" key="5">
    <source>
        <dbReference type="Pfam" id="PF07992"/>
    </source>
</evidence>
<dbReference type="RefSeq" id="WP_058236623.1">
    <property type="nucleotide sequence ID" value="NZ_LT629792.1"/>
</dbReference>
<protein>
    <submittedName>
        <fullName evidence="6">NADH dehydrogenase, FAD-containing subunit</fullName>
    </submittedName>
</protein>
<proteinExistence type="inferred from homology"/>
<name>A0ABY0V787_9ACTO</name>
<keyword evidence="7" id="KW-1185">Reference proteome</keyword>
<organism evidence="6 7">
    <name type="scientific">Schaalia radingae</name>
    <dbReference type="NCBI Taxonomy" id="131110"/>
    <lineage>
        <taxon>Bacteria</taxon>
        <taxon>Bacillati</taxon>
        <taxon>Actinomycetota</taxon>
        <taxon>Actinomycetes</taxon>
        <taxon>Actinomycetales</taxon>
        <taxon>Actinomycetaceae</taxon>
        <taxon>Schaalia</taxon>
    </lineage>
</organism>
<dbReference type="InterPro" id="IPR036188">
    <property type="entry name" value="FAD/NAD-bd_sf"/>
</dbReference>
<evidence type="ECO:0000313" key="7">
    <source>
        <dbReference type="Proteomes" id="UP000198976"/>
    </source>
</evidence>
<dbReference type="InterPro" id="IPR023753">
    <property type="entry name" value="FAD/NAD-binding_dom"/>
</dbReference>
<dbReference type="EMBL" id="LT629792">
    <property type="protein sequence ID" value="SDT93330.1"/>
    <property type="molecule type" value="Genomic_DNA"/>
</dbReference>
<reference evidence="6 7" key="1">
    <citation type="submission" date="2016-10" db="EMBL/GenBank/DDBJ databases">
        <authorList>
            <person name="Varghese N."/>
            <person name="Submissions S."/>
        </authorList>
    </citation>
    <scope>NUCLEOTIDE SEQUENCE [LARGE SCALE GENOMIC DNA]</scope>
    <source>
        <strain evidence="6 7">DSM 9169</strain>
    </source>
</reference>